<reference evidence="2" key="1">
    <citation type="journal article" date="2019" name="MBio">
        <title>Virus Genomes from Deep Sea Sediments Expand the Ocean Megavirome and Support Independent Origins of Viral Gigantism.</title>
        <authorList>
            <person name="Backstrom D."/>
            <person name="Yutin N."/>
            <person name="Jorgensen S.L."/>
            <person name="Dharamshi J."/>
            <person name="Homa F."/>
            <person name="Zaremba-Niedwiedzka K."/>
            <person name="Spang A."/>
            <person name="Wolf Y.I."/>
            <person name="Koonin E.V."/>
            <person name="Ettema T.J."/>
        </authorList>
    </citation>
    <scope>NUCLEOTIDE SEQUENCE</scope>
</reference>
<dbReference type="InterPro" id="IPR016181">
    <property type="entry name" value="Acyl_CoA_acyltransferase"/>
</dbReference>
<keyword evidence="2" id="KW-0808">Transferase</keyword>
<protein>
    <submittedName>
        <fullName evidence="2">Acetyltransferase (GNAT) family protein</fullName>
    </submittedName>
</protein>
<accession>A0A481Z2X4</accession>
<gene>
    <name evidence="2" type="ORF">LCPAC101_01280</name>
</gene>
<proteinExistence type="predicted"/>
<dbReference type="EMBL" id="MK500443">
    <property type="protein sequence ID" value="QBK89845.1"/>
    <property type="molecule type" value="Genomic_DNA"/>
</dbReference>
<sequence>MEILKYKFISENEWFLPYVEDLKDYIDIESNILDQIKYMIYEAFGLSEPQFTYPGYLYILLDKGIVISILFINDVKYEKQLLSKYDIYGYYMYTLVTSQEYLGKGYMKLLIYHVIKDLHREYGKKRMFYLEYEKSNKLLEEIYKKIGFYKIGDDDGHTIMMIV</sequence>
<dbReference type="PROSITE" id="PS51186">
    <property type="entry name" value="GNAT"/>
    <property type="match status" value="1"/>
</dbReference>
<evidence type="ECO:0000313" key="2">
    <source>
        <dbReference type="EMBL" id="QBK89845.1"/>
    </source>
</evidence>
<feature type="domain" description="N-acetyltransferase" evidence="1">
    <location>
        <begin position="4"/>
        <end position="163"/>
    </location>
</feature>
<dbReference type="Pfam" id="PF00583">
    <property type="entry name" value="Acetyltransf_1"/>
    <property type="match status" value="1"/>
</dbReference>
<organism evidence="2">
    <name type="scientific">Pithovirus LCPAC101</name>
    <dbReference type="NCBI Taxonomy" id="2506586"/>
    <lineage>
        <taxon>Viruses</taxon>
        <taxon>Pithoviruses</taxon>
    </lineage>
</organism>
<name>A0A481Z2X4_9VIRU</name>
<dbReference type="GO" id="GO:0016747">
    <property type="term" value="F:acyltransferase activity, transferring groups other than amino-acyl groups"/>
    <property type="evidence" value="ECO:0007669"/>
    <property type="project" value="InterPro"/>
</dbReference>
<dbReference type="SUPFAM" id="SSF55729">
    <property type="entry name" value="Acyl-CoA N-acyltransferases (Nat)"/>
    <property type="match status" value="1"/>
</dbReference>
<evidence type="ECO:0000259" key="1">
    <source>
        <dbReference type="PROSITE" id="PS51186"/>
    </source>
</evidence>
<dbReference type="InterPro" id="IPR000182">
    <property type="entry name" value="GNAT_dom"/>
</dbReference>
<dbReference type="Gene3D" id="3.40.630.30">
    <property type="match status" value="1"/>
</dbReference>